<dbReference type="Pfam" id="PF07679">
    <property type="entry name" value="I-set"/>
    <property type="match status" value="1"/>
</dbReference>
<dbReference type="SMART" id="SM00209">
    <property type="entry name" value="TSP1"/>
    <property type="match status" value="2"/>
</dbReference>
<dbReference type="PANTHER" id="PTHR22906">
    <property type="entry name" value="PROPERDIN"/>
    <property type="match status" value="1"/>
</dbReference>
<evidence type="ECO:0000256" key="3">
    <source>
        <dbReference type="ARBA" id="ARBA00022729"/>
    </source>
</evidence>
<keyword evidence="8" id="KW-0675">Receptor</keyword>
<keyword evidence="2" id="KW-0964">Secreted</keyword>
<dbReference type="Pfam" id="PF00090">
    <property type="entry name" value="TSP_1"/>
    <property type="match status" value="2"/>
</dbReference>
<keyword evidence="9" id="KW-1185">Reference proteome</keyword>
<dbReference type="InterPro" id="IPR007110">
    <property type="entry name" value="Ig-like_dom"/>
</dbReference>
<keyword evidence="6" id="KW-0472">Membrane</keyword>
<keyword evidence="6" id="KW-0812">Transmembrane</keyword>
<dbReference type="InterPro" id="IPR036383">
    <property type="entry name" value="TSP1_rpt_sf"/>
</dbReference>
<dbReference type="SUPFAM" id="SSF48726">
    <property type="entry name" value="Immunoglobulin"/>
    <property type="match status" value="1"/>
</dbReference>
<evidence type="ECO:0000256" key="1">
    <source>
        <dbReference type="ARBA" id="ARBA00004613"/>
    </source>
</evidence>
<dbReference type="InterPro" id="IPR036179">
    <property type="entry name" value="Ig-like_dom_sf"/>
</dbReference>
<dbReference type="PROSITE" id="PS50835">
    <property type="entry name" value="IG_LIKE"/>
    <property type="match status" value="1"/>
</dbReference>
<gene>
    <name evidence="8" type="primary">UNC5D_1</name>
    <name evidence="8" type="ORF">ATANTOWER_006200</name>
</gene>
<protein>
    <submittedName>
        <fullName evidence="8">Netrin receptor unc5d</fullName>
    </submittedName>
</protein>
<evidence type="ECO:0000256" key="6">
    <source>
        <dbReference type="SAM" id="Phobius"/>
    </source>
</evidence>
<dbReference type="PROSITE" id="PS50092">
    <property type="entry name" value="TSP1"/>
    <property type="match status" value="2"/>
</dbReference>
<evidence type="ECO:0000313" key="8">
    <source>
        <dbReference type="EMBL" id="MED6236230.1"/>
    </source>
</evidence>
<dbReference type="PANTHER" id="PTHR22906:SF43">
    <property type="entry name" value="PROPERDIN"/>
    <property type="match status" value="1"/>
</dbReference>
<dbReference type="InterPro" id="IPR052065">
    <property type="entry name" value="Compl_asym_regulator"/>
</dbReference>
<dbReference type="SUPFAM" id="SSF82895">
    <property type="entry name" value="TSP-1 type 1 repeat"/>
    <property type="match status" value="2"/>
</dbReference>
<evidence type="ECO:0000256" key="2">
    <source>
        <dbReference type="ARBA" id="ARBA00022525"/>
    </source>
</evidence>
<sequence>MFFCLQVEWLKNEEPLNVGDDDMISKKGDHDLIISEARLSDSGNYTCVASNIVAKRRSGTAMVVVYVNGGWSSWTDWSACNVRCGRGVQKRSRTCTNPAPLNGGALCEGMSVQKTTCNTVCPVDGGWGEWSEWSVCSSDCDRQRSRECTAPEPKHGGRLCDGVALAAENCTGGLCTQNRKLLHDAKPQGVERTSDVALYSGLAAGMVTVVLLIIAVTLYRRSQSEYGVDVIDSSALTGGFQSFSFKTSRQ</sequence>
<dbReference type="Gene3D" id="2.60.40.10">
    <property type="entry name" value="Immunoglobulins"/>
    <property type="match status" value="1"/>
</dbReference>
<accession>A0ABU7AFB3</accession>
<dbReference type="Gene3D" id="2.20.100.10">
    <property type="entry name" value="Thrombospondin type-1 (TSP1) repeat"/>
    <property type="match status" value="2"/>
</dbReference>
<feature type="domain" description="Ig-like" evidence="7">
    <location>
        <begin position="6"/>
        <end position="64"/>
    </location>
</feature>
<feature type="transmembrane region" description="Helical" evidence="6">
    <location>
        <begin position="196"/>
        <end position="219"/>
    </location>
</feature>
<evidence type="ECO:0000313" key="9">
    <source>
        <dbReference type="Proteomes" id="UP001345963"/>
    </source>
</evidence>
<keyword evidence="4" id="KW-0677">Repeat</keyword>
<comment type="subcellular location">
    <subcellularLocation>
        <location evidence="1">Secreted</location>
    </subcellularLocation>
</comment>
<evidence type="ECO:0000259" key="7">
    <source>
        <dbReference type="PROSITE" id="PS50835"/>
    </source>
</evidence>
<dbReference type="Proteomes" id="UP001345963">
    <property type="component" value="Unassembled WGS sequence"/>
</dbReference>
<comment type="caution">
    <text evidence="8">The sequence shown here is derived from an EMBL/GenBank/DDBJ whole genome shotgun (WGS) entry which is preliminary data.</text>
</comment>
<dbReference type="InterPro" id="IPR013098">
    <property type="entry name" value="Ig_I-set"/>
</dbReference>
<keyword evidence="5" id="KW-1015">Disulfide bond</keyword>
<keyword evidence="6" id="KW-1133">Transmembrane helix</keyword>
<dbReference type="InterPro" id="IPR000884">
    <property type="entry name" value="TSP1_rpt"/>
</dbReference>
<dbReference type="PRINTS" id="PR01705">
    <property type="entry name" value="TSP1REPEAT"/>
</dbReference>
<keyword evidence="3" id="KW-0732">Signal</keyword>
<name>A0ABU7AFB3_9TELE</name>
<evidence type="ECO:0000256" key="4">
    <source>
        <dbReference type="ARBA" id="ARBA00022737"/>
    </source>
</evidence>
<feature type="non-terminal residue" evidence="8">
    <location>
        <position position="250"/>
    </location>
</feature>
<organism evidence="8 9">
    <name type="scientific">Ataeniobius toweri</name>
    <dbReference type="NCBI Taxonomy" id="208326"/>
    <lineage>
        <taxon>Eukaryota</taxon>
        <taxon>Metazoa</taxon>
        <taxon>Chordata</taxon>
        <taxon>Craniata</taxon>
        <taxon>Vertebrata</taxon>
        <taxon>Euteleostomi</taxon>
        <taxon>Actinopterygii</taxon>
        <taxon>Neopterygii</taxon>
        <taxon>Teleostei</taxon>
        <taxon>Neoteleostei</taxon>
        <taxon>Acanthomorphata</taxon>
        <taxon>Ovalentaria</taxon>
        <taxon>Atherinomorphae</taxon>
        <taxon>Cyprinodontiformes</taxon>
        <taxon>Goodeidae</taxon>
        <taxon>Ataeniobius</taxon>
    </lineage>
</organism>
<reference evidence="8 9" key="1">
    <citation type="submission" date="2021-07" db="EMBL/GenBank/DDBJ databases">
        <authorList>
            <person name="Palmer J.M."/>
        </authorList>
    </citation>
    <scope>NUCLEOTIDE SEQUENCE [LARGE SCALE GENOMIC DNA]</scope>
    <source>
        <strain evidence="8 9">AT_MEX2019</strain>
        <tissue evidence="8">Muscle</tissue>
    </source>
</reference>
<evidence type="ECO:0000256" key="5">
    <source>
        <dbReference type="ARBA" id="ARBA00023157"/>
    </source>
</evidence>
<proteinExistence type="predicted"/>
<dbReference type="EMBL" id="JAHUTI010011531">
    <property type="protein sequence ID" value="MED6236230.1"/>
    <property type="molecule type" value="Genomic_DNA"/>
</dbReference>
<dbReference type="InterPro" id="IPR013783">
    <property type="entry name" value="Ig-like_fold"/>
</dbReference>